<reference evidence="3" key="1">
    <citation type="submission" date="2021-01" db="EMBL/GenBank/DDBJ databases">
        <authorList>
            <person name="Zahm M."/>
            <person name="Roques C."/>
            <person name="Cabau C."/>
            <person name="Klopp C."/>
            <person name="Donnadieu C."/>
            <person name="Jouanno E."/>
            <person name="Lampietro C."/>
            <person name="Louis A."/>
            <person name="Herpin A."/>
            <person name="Echchiki A."/>
            <person name="Berthelot C."/>
            <person name="Parey E."/>
            <person name="Roest-Crollius H."/>
            <person name="Braasch I."/>
            <person name="Postlethwait J."/>
            <person name="Bobe J."/>
            <person name="Montfort J."/>
            <person name="Bouchez O."/>
            <person name="Begum T."/>
            <person name="Mejri S."/>
            <person name="Adams A."/>
            <person name="Chen W.-J."/>
            <person name="Guiguen Y."/>
        </authorList>
    </citation>
    <scope>NUCLEOTIDE SEQUENCE</scope>
    <source>
        <strain evidence="3">YG-15Mar2019-1</strain>
        <tissue evidence="3">Brain</tissue>
    </source>
</reference>
<dbReference type="SMART" id="SM00407">
    <property type="entry name" value="IGc1"/>
    <property type="match status" value="1"/>
</dbReference>
<proteinExistence type="predicted"/>
<dbReference type="InterPro" id="IPR013783">
    <property type="entry name" value="Ig-like_fold"/>
</dbReference>
<dbReference type="InterPro" id="IPR036179">
    <property type="entry name" value="Ig-like_dom_sf"/>
</dbReference>
<feature type="chain" id="PRO_5038759108" description="Ig-like domain-containing protein" evidence="1">
    <location>
        <begin position="20"/>
        <end position="149"/>
    </location>
</feature>
<feature type="domain" description="Ig-like" evidence="2">
    <location>
        <begin position="46"/>
        <end position="143"/>
    </location>
</feature>
<name>A0A9D3QHZ6_MEGAT</name>
<keyword evidence="1" id="KW-0732">Signal</keyword>
<dbReference type="Pfam" id="PF07654">
    <property type="entry name" value="C1-set"/>
    <property type="match status" value="1"/>
</dbReference>
<dbReference type="AlphaFoldDB" id="A0A9D3QHZ6"/>
<dbReference type="Gene3D" id="2.60.40.10">
    <property type="entry name" value="Immunoglobulins"/>
    <property type="match status" value="1"/>
</dbReference>
<dbReference type="EMBL" id="JAFDVH010000002">
    <property type="protein sequence ID" value="KAG7487859.1"/>
    <property type="molecule type" value="Genomic_DNA"/>
</dbReference>
<feature type="signal peptide" evidence="1">
    <location>
        <begin position="1"/>
        <end position="19"/>
    </location>
</feature>
<dbReference type="PROSITE" id="PS50835">
    <property type="entry name" value="IG_LIKE"/>
    <property type="match status" value="1"/>
</dbReference>
<comment type="caution">
    <text evidence="3">The sequence shown here is derived from an EMBL/GenBank/DDBJ whole genome shotgun (WGS) entry which is preliminary data.</text>
</comment>
<dbReference type="OrthoDB" id="8837635at2759"/>
<gene>
    <name evidence="3" type="ORF">MATL_G00028050</name>
</gene>
<accession>A0A9D3QHZ6</accession>
<evidence type="ECO:0000313" key="3">
    <source>
        <dbReference type="EMBL" id="KAG7487859.1"/>
    </source>
</evidence>
<dbReference type="SUPFAM" id="SSF48726">
    <property type="entry name" value="Immunoglobulin"/>
    <property type="match status" value="1"/>
</dbReference>
<protein>
    <recommendedName>
        <fullName evidence="2">Ig-like domain-containing protein</fullName>
    </recommendedName>
</protein>
<evidence type="ECO:0000259" key="2">
    <source>
        <dbReference type="PROSITE" id="PS50835"/>
    </source>
</evidence>
<sequence>MKRARELWISLLLLGLANGDNQIQHQIVFSEGIQLFVESSSSSTDPVVLVFLPSIIEPTSSKTVTLACFVRGLHASLVDISWKINNTVVTTQDSIAQASRETDGTYTAIGLLFITIKEWNMSNNYRCVARQGRKVYQASTQASSCWGMT</sequence>
<organism evidence="3 4">
    <name type="scientific">Megalops atlanticus</name>
    <name type="common">Tarpon</name>
    <name type="synonym">Clupea gigantea</name>
    <dbReference type="NCBI Taxonomy" id="7932"/>
    <lineage>
        <taxon>Eukaryota</taxon>
        <taxon>Metazoa</taxon>
        <taxon>Chordata</taxon>
        <taxon>Craniata</taxon>
        <taxon>Vertebrata</taxon>
        <taxon>Euteleostomi</taxon>
        <taxon>Actinopterygii</taxon>
        <taxon>Neopterygii</taxon>
        <taxon>Teleostei</taxon>
        <taxon>Elopiformes</taxon>
        <taxon>Megalopidae</taxon>
        <taxon>Megalops</taxon>
    </lineage>
</organism>
<dbReference type="InterPro" id="IPR003597">
    <property type="entry name" value="Ig_C1-set"/>
</dbReference>
<dbReference type="InterPro" id="IPR007110">
    <property type="entry name" value="Ig-like_dom"/>
</dbReference>
<keyword evidence="4" id="KW-1185">Reference proteome</keyword>
<dbReference type="Proteomes" id="UP001046870">
    <property type="component" value="Chromosome 2"/>
</dbReference>
<evidence type="ECO:0000313" key="4">
    <source>
        <dbReference type="Proteomes" id="UP001046870"/>
    </source>
</evidence>
<evidence type="ECO:0000256" key="1">
    <source>
        <dbReference type="SAM" id="SignalP"/>
    </source>
</evidence>